<evidence type="ECO:0000256" key="10">
    <source>
        <dbReference type="SAM" id="MobiDB-lite"/>
    </source>
</evidence>
<evidence type="ECO:0000256" key="9">
    <source>
        <dbReference type="RuleBase" id="RU003612"/>
    </source>
</evidence>
<dbReference type="NCBIfam" id="TIGR02205">
    <property type="entry name" value="septum_zipA"/>
    <property type="match status" value="1"/>
</dbReference>
<protein>
    <recommendedName>
        <fullName evidence="8 9">Cell division protein ZipA</fullName>
    </recommendedName>
</protein>
<dbReference type="GO" id="GO:0005886">
    <property type="term" value="C:plasma membrane"/>
    <property type="evidence" value="ECO:0007669"/>
    <property type="project" value="UniProtKB-SubCell"/>
</dbReference>
<dbReference type="RefSeq" id="WP_107241160.1">
    <property type="nucleotide sequence ID" value="NZ_PYMJ01000001.1"/>
</dbReference>
<comment type="caution">
    <text evidence="12">The sequence shown here is derived from an EMBL/GenBank/DDBJ whole genome shotgun (WGS) entry which is preliminary data.</text>
</comment>
<evidence type="ECO:0000259" key="11">
    <source>
        <dbReference type="SMART" id="SM00771"/>
    </source>
</evidence>
<proteinExistence type="inferred from homology"/>
<dbReference type="InterPro" id="IPR036765">
    <property type="entry name" value="ZipA_FtsZ-bd_C_sf"/>
</dbReference>
<dbReference type="Pfam" id="PF04354">
    <property type="entry name" value="ZipA_C"/>
    <property type="match status" value="1"/>
</dbReference>
<dbReference type="SUPFAM" id="SSF64383">
    <property type="entry name" value="Cell-division protein ZipA, C-terminal domain"/>
    <property type="match status" value="1"/>
</dbReference>
<accession>A0A2T3JRL9</accession>
<dbReference type="Proteomes" id="UP000240987">
    <property type="component" value="Unassembled WGS sequence"/>
</dbReference>
<comment type="subunit">
    <text evidence="8">Interacts with FtsZ via their C-terminal domains.</text>
</comment>
<keyword evidence="4 8" id="KW-0812">Transmembrane</keyword>
<evidence type="ECO:0000256" key="8">
    <source>
        <dbReference type="HAMAP-Rule" id="MF_00509"/>
    </source>
</evidence>
<feature type="transmembrane region" description="Helical" evidence="8">
    <location>
        <begin position="6"/>
        <end position="25"/>
    </location>
</feature>
<dbReference type="AlphaFoldDB" id="A0A2T3JRL9"/>
<dbReference type="Gene3D" id="3.30.1400.10">
    <property type="entry name" value="ZipA, C-terminal FtsZ-binding domain"/>
    <property type="match status" value="1"/>
</dbReference>
<reference evidence="12 13" key="1">
    <citation type="submission" date="2018-01" db="EMBL/GenBank/DDBJ databases">
        <title>Whole genome sequencing of Histamine producing bacteria.</title>
        <authorList>
            <person name="Butler K."/>
        </authorList>
    </citation>
    <scope>NUCLEOTIDE SEQUENCE [LARGE SCALE GENOMIC DNA]</scope>
    <source>
        <strain evidence="12 13">JCM 12947</strain>
    </source>
</reference>
<keyword evidence="13" id="KW-1185">Reference proteome</keyword>
<dbReference type="InterPro" id="IPR007449">
    <property type="entry name" value="ZipA_FtsZ-bd_C"/>
</dbReference>
<keyword evidence="1 8" id="KW-1003">Cell membrane</keyword>
<comment type="function">
    <text evidence="8 9">Essential cell division protein that stabilizes the FtsZ protofilaments by cross-linking them and that serves as a cytoplasmic membrane anchor for the Z ring. Also required for the recruitment to the septal ring of downstream cell division proteins.</text>
</comment>
<evidence type="ECO:0000256" key="4">
    <source>
        <dbReference type="ARBA" id="ARBA00022692"/>
    </source>
</evidence>
<evidence type="ECO:0000256" key="6">
    <source>
        <dbReference type="ARBA" id="ARBA00023136"/>
    </source>
</evidence>
<dbReference type="EMBL" id="PYMJ01000001">
    <property type="protein sequence ID" value="PSU51727.1"/>
    <property type="molecule type" value="Genomic_DNA"/>
</dbReference>
<feature type="compositionally biased region" description="Basic and acidic residues" evidence="10">
    <location>
        <begin position="35"/>
        <end position="54"/>
    </location>
</feature>
<keyword evidence="3 8" id="KW-0132">Cell division</keyword>
<dbReference type="GO" id="GO:0043093">
    <property type="term" value="P:FtsZ-dependent cytokinesis"/>
    <property type="evidence" value="ECO:0007669"/>
    <property type="project" value="UniProtKB-UniRule"/>
</dbReference>
<feature type="region of interest" description="Disordered" evidence="10">
    <location>
        <begin position="35"/>
        <end position="60"/>
    </location>
</feature>
<keyword evidence="6 8" id="KW-0472">Membrane</keyword>
<evidence type="ECO:0000256" key="2">
    <source>
        <dbReference type="ARBA" id="ARBA00022519"/>
    </source>
</evidence>
<gene>
    <name evidence="8 12" type="primary">zipA</name>
    <name evidence="12" type="ORF">C9J12_01940</name>
</gene>
<dbReference type="GO" id="GO:0000917">
    <property type="term" value="P:division septum assembly"/>
    <property type="evidence" value="ECO:0007669"/>
    <property type="project" value="TreeGrafter"/>
</dbReference>
<sequence>MQELRLVLIIVGALAISALLLHGLWTSRKEKPAKFGEKPLGKLDDSNRDTEGFDHTGVGSVRIINNAPEKDVAAHTSQRKEPELHFGEKIQADPLMDSPASVQVIDDMADLPKMSATSEKIEPKFSSDSVVPVPVATAVEEEPVRIAVEQPIQAEQSIHVEQPIQSEPASVVSDYTEVLNTPISDIPEVSEQEVKPEENKVLEPEPVIANVVPEPEPEPEPEPLAPSYIALSVHARNGGMLQGAKLFQCLEQHNLIFGENAVYHRHADLAGTEPVLFSATNMVQPGNFPEDGGYNFETPGVSFYLMLPCYGSAASNFNLMLQTVQRIADDLNADVLDHERAMVTPNRIAQYRDKAKLYSQA</sequence>
<comment type="similarity">
    <text evidence="8 9">Belongs to the ZipA family.</text>
</comment>
<evidence type="ECO:0000256" key="3">
    <source>
        <dbReference type="ARBA" id="ARBA00022618"/>
    </source>
</evidence>
<organism evidence="12 13">
    <name type="scientific">Photobacterium frigidiphilum</name>
    <dbReference type="NCBI Taxonomy" id="264736"/>
    <lineage>
        <taxon>Bacteria</taxon>
        <taxon>Pseudomonadati</taxon>
        <taxon>Pseudomonadota</taxon>
        <taxon>Gammaproteobacteria</taxon>
        <taxon>Vibrionales</taxon>
        <taxon>Vibrionaceae</taxon>
        <taxon>Photobacterium</taxon>
    </lineage>
</organism>
<dbReference type="HAMAP" id="MF_00509">
    <property type="entry name" value="ZipA"/>
    <property type="match status" value="1"/>
</dbReference>
<name>A0A2T3JRL9_9GAMM</name>
<dbReference type="GO" id="GO:0032153">
    <property type="term" value="C:cell division site"/>
    <property type="evidence" value="ECO:0007669"/>
    <property type="project" value="UniProtKB-UniRule"/>
</dbReference>
<keyword evidence="2 8" id="KW-0997">Cell inner membrane</keyword>
<dbReference type="InterPro" id="IPR011919">
    <property type="entry name" value="Cell_div_ZipA"/>
</dbReference>
<dbReference type="PANTHER" id="PTHR38685:SF1">
    <property type="entry name" value="CELL DIVISION PROTEIN ZIPA"/>
    <property type="match status" value="1"/>
</dbReference>
<evidence type="ECO:0000256" key="5">
    <source>
        <dbReference type="ARBA" id="ARBA00022989"/>
    </source>
</evidence>
<evidence type="ECO:0000313" key="12">
    <source>
        <dbReference type="EMBL" id="PSU51727.1"/>
    </source>
</evidence>
<feature type="domain" description="ZipA C-terminal FtsZ-binding" evidence="11">
    <location>
        <begin position="225"/>
        <end position="355"/>
    </location>
</feature>
<keyword evidence="7 8" id="KW-0131">Cell cycle</keyword>
<dbReference type="OrthoDB" id="7054914at2"/>
<keyword evidence="5 8" id="KW-1133">Transmembrane helix</keyword>
<evidence type="ECO:0000256" key="1">
    <source>
        <dbReference type="ARBA" id="ARBA00022475"/>
    </source>
</evidence>
<comment type="subcellular location">
    <subcellularLocation>
        <location evidence="8">Cell inner membrane</location>
        <topology evidence="8">Single-pass type I membrane protein</topology>
    </subcellularLocation>
    <text evidence="8">Localizes to the Z ring in an FtsZ-dependent manner.</text>
</comment>
<evidence type="ECO:0000256" key="7">
    <source>
        <dbReference type="ARBA" id="ARBA00023306"/>
    </source>
</evidence>
<dbReference type="SMART" id="SM00771">
    <property type="entry name" value="ZipA_C"/>
    <property type="match status" value="1"/>
</dbReference>
<evidence type="ECO:0000313" key="13">
    <source>
        <dbReference type="Proteomes" id="UP000240987"/>
    </source>
</evidence>
<dbReference type="PANTHER" id="PTHR38685">
    <property type="entry name" value="CELL DIVISION PROTEIN ZIPA"/>
    <property type="match status" value="1"/>
</dbReference>